<proteinExistence type="predicted"/>
<feature type="compositionally biased region" description="Low complexity" evidence="1">
    <location>
        <begin position="21"/>
        <end position="40"/>
    </location>
</feature>
<dbReference type="EnsemblPlants" id="OBART03G09060.1">
    <property type="protein sequence ID" value="OBART03G09060.1"/>
    <property type="gene ID" value="OBART03G09060"/>
</dbReference>
<reference evidence="2" key="1">
    <citation type="journal article" date="2009" name="Rice">
        <title>De Novo Next Generation Sequencing of Plant Genomes.</title>
        <authorList>
            <person name="Rounsley S."/>
            <person name="Marri P.R."/>
            <person name="Yu Y."/>
            <person name="He R."/>
            <person name="Sisneros N."/>
            <person name="Goicoechea J.L."/>
            <person name="Lee S.J."/>
            <person name="Angelova A."/>
            <person name="Kudrna D."/>
            <person name="Luo M."/>
            <person name="Affourtit J."/>
            <person name="Desany B."/>
            <person name="Knight J."/>
            <person name="Niazi F."/>
            <person name="Egholm M."/>
            <person name="Wing R.A."/>
        </authorList>
    </citation>
    <scope>NUCLEOTIDE SEQUENCE [LARGE SCALE GENOMIC DNA]</scope>
    <source>
        <strain evidence="2">cv. IRGC 105608</strain>
    </source>
</reference>
<protein>
    <submittedName>
        <fullName evidence="2">Uncharacterized protein</fullName>
    </submittedName>
</protein>
<keyword evidence="3" id="KW-1185">Reference proteome</keyword>
<dbReference type="HOGENOM" id="CLU_2444328_0_0_1"/>
<dbReference type="AlphaFoldDB" id="A0A0D3FFP4"/>
<accession>A0A0D3FFP4</accession>
<evidence type="ECO:0000313" key="2">
    <source>
        <dbReference type="EnsemblPlants" id="OBART03G09060.1"/>
    </source>
</evidence>
<dbReference type="Proteomes" id="UP000026960">
    <property type="component" value="Chromosome 3"/>
</dbReference>
<evidence type="ECO:0000256" key="1">
    <source>
        <dbReference type="SAM" id="MobiDB-lite"/>
    </source>
</evidence>
<name>A0A0D3FFP4_9ORYZ</name>
<sequence length="90" mass="9897">MRPQLCVQLPLPPPPVDPADPRAACSSSTTSGRSSRAAPRISHGNRLPRPREASHPSRATEQAMRDEAPGARLELDGWVAWWALPPRLMR</sequence>
<dbReference type="PaxDb" id="65489-OBART03G09060.1"/>
<organism evidence="2">
    <name type="scientific">Oryza barthii</name>
    <dbReference type="NCBI Taxonomy" id="65489"/>
    <lineage>
        <taxon>Eukaryota</taxon>
        <taxon>Viridiplantae</taxon>
        <taxon>Streptophyta</taxon>
        <taxon>Embryophyta</taxon>
        <taxon>Tracheophyta</taxon>
        <taxon>Spermatophyta</taxon>
        <taxon>Magnoliopsida</taxon>
        <taxon>Liliopsida</taxon>
        <taxon>Poales</taxon>
        <taxon>Poaceae</taxon>
        <taxon>BOP clade</taxon>
        <taxon>Oryzoideae</taxon>
        <taxon>Oryzeae</taxon>
        <taxon>Oryzinae</taxon>
        <taxon>Oryza</taxon>
    </lineage>
</organism>
<evidence type="ECO:0000313" key="3">
    <source>
        <dbReference type="Proteomes" id="UP000026960"/>
    </source>
</evidence>
<dbReference type="Gramene" id="OBART03G09060.1">
    <property type="protein sequence ID" value="OBART03G09060.1"/>
    <property type="gene ID" value="OBART03G09060"/>
</dbReference>
<feature type="region of interest" description="Disordered" evidence="1">
    <location>
        <begin position="1"/>
        <end position="69"/>
    </location>
</feature>
<reference evidence="2" key="2">
    <citation type="submission" date="2015-03" db="UniProtKB">
        <authorList>
            <consortium name="EnsemblPlants"/>
        </authorList>
    </citation>
    <scope>IDENTIFICATION</scope>
</reference>